<reference evidence="1 2" key="1">
    <citation type="journal article" date="2018" name="Front. Plant Sci.">
        <title>Red Clover (Trifolium pratense) and Zigzag Clover (T. medium) - A Picture of Genomic Similarities and Differences.</title>
        <authorList>
            <person name="Dluhosova J."/>
            <person name="Istvanek J."/>
            <person name="Nedelnik J."/>
            <person name="Repkova J."/>
        </authorList>
    </citation>
    <scope>NUCLEOTIDE SEQUENCE [LARGE SCALE GENOMIC DNA]</scope>
    <source>
        <strain evidence="2">cv. 10/8</strain>
        <tissue evidence="1">Leaf</tissue>
    </source>
</reference>
<accession>A0A392VLA5</accession>
<evidence type="ECO:0000313" key="2">
    <source>
        <dbReference type="Proteomes" id="UP000265520"/>
    </source>
</evidence>
<sequence length="41" mass="4589">MTESPRRGRTVPPSLSFRRRGCGRGDLDLDAERCLSRVGDL</sequence>
<dbReference type="Proteomes" id="UP000265520">
    <property type="component" value="Unassembled WGS sequence"/>
</dbReference>
<name>A0A392VLA5_9FABA</name>
<dbReference type="EMBL" id="LXQA011212574">
    <property type="protein sequence ID" value="MCI89164.1"/>
    <property type="molecule type" value="Genomic_DNA"/>
</dbReference>
<protein>
    <submittedName>
        <fullName evidence="1">Uncharacterized protein</fullName>
    </submittedName>
</protein>
<evidence type="ECO:0000313" key="1">
    <source>
        <dbReference type="EMBL" id="MCI89164.1"/>
    </source>
</evidence>
<comment type="caution">
    <text evidence="1">The sequence shown here is derived from an EMBL/GenBank/DDBJ whole genome shotgun (WGS) entry which is preliminary data.</text>
</comment>
<organism evidence="1 2">
    <name type="scientific">Trifolium medium</name>
    <dbReference type="NCBI Taxonomy" id="97028"/>
    <lineage>
        <taxon>Eukaryota</taxon>
        <taxon>Viridiplantae</taxon>
        <taxon>Streptophyta</taxon>
        <taxon>Embryophyta</taxon>
        <taxon>Tracheophyta</taxon>
        <taxon>Spermatophyta</taxon>
        <taxon>Magnoliopsida</taxon>
        <taxon>eudicotyledons</taxon>
        <taxon>Gunneridae</taxon>
        <taxon>Pentapetalae</taxon>
        <taxon>rosids</taxon>
        <taxon>fabids</taxon>
        <taxon>Fabales</taxon>
        <taxon>Fabaceae</taxon>
        <taxon>Papilionoideae</taxon>
        <taxon>50 kb inversion clade</taxon>
        <taxon>NPAAA clade</taxon>
        <taxon>Hologalegina</taxon>
        <taxon>IRL clade</taxon>
        <taxon>Trifolieae</taxon>
        <taxon>Trifolium</taxon>
    </lineage>
</organism>
<proteinExistence type="predicted"/>
<keyword evidence="2" id="KW-1185">Reference proteome</keyword>
<dbReference type="AlphaFoldDB" id="A0A392VLA5"/>